<dbReference type="AlphaFoldDB" id="A0AAV7Q4L7"/>
<name>A0AAV7Q4L7_PLEWA</name>
<dbReference type="Proteomes" id="UP001066276">
    <property type="component" value="Chromosome 6"/>
</dbReference>
<protein>
    <submittedName>
        <fullName evidence="2">Uncharacterized protein</fullName>
    </submittedName>
</protein>
<feature type="region of interest" description="Disordered" evidence="1">
    <location>
        <begin position="22"/>
        <end position="54"/>
    </location>
</feature>
<dbReference type="EMBL" id="JANPWB010000010">
    <property type="protein sequence ID" value="KAJ1135522.1"/>
    <property type="molecule type" value="Genomic_DNA"/>
</dbReference>
<evidence type="ECO:0000256" key="1">
    <source>
        <dbReference type="SAM" id="MobiDB-lite"/>
    </source>
</evidence>
<evidence type="ECO:0000313" key="3">
    <source>
        <dbReference type="Proteomes" id="UP001066276"/>
    </source>
</evidence>
<comment type="caution">
    <text evidence="2">The sequence shown here is derived from an EMBL/GenBank/DDBJ whole genome shotgun (WGS) entry which is preliminary data.</text>
</comment>
<reference evidence="2" key="1">
    <citation type="journal article" date="2022" name="bioRxiv">
        <title>Sequencing and chromosome-scale assembly of the giantPleurodeles waltlgenome.</title>
        <authorList>
            <person name="Brown T."/>
            <person name="Elewa A."/>
            <person name="Iarovenko S."/>
            <person name="Subramanian E."/>
            <person name="Araus A.J."/>
            <person name="Petzold A."/>
            <person name="Susuki M."/>
            <person name="Suzuki K.-i.T."/>
            <person name="Hayashi T."/>
            <person name="Toyoda A."/>
            <person name="Oliveira C."/>
            <person name="Osipova E."/>
            <person name="Leigh N.D."/>
            <person name="Simon A."/>
            <person name="Yun M.H."/>
        </authorList>
    </citation>
    <scope>NUCLEOTIDE SEQUENCE</scope>
    <source>
        <strain evidence="2">20211129_DDA</strain>
        <tissue evidence="2">Liver</tissue>
    </source>
</reference>
<feature type="compositionally biased region" description="Basic and acidic residues" evidence="1">
    <location>
        <begin position="22"/>
        <end position="36"/>
    </location>
</feature>
<gene>
    <name evidence="2" type="ORF">NDU88_001961</name>
</gene>
<keyword evidence="3" id="KW-1185">Reference proteome</keyword>
<organism evidence="2 3">
    <name type="scientific">Pleurodeles waltl</name>
    <name type="common">Iberian ribbed newt</name>
    <dbReference type="NCBI Taxonomy" id="8319"/>
    <lineage>
        <taxon>Eukaryota</taxon>
        <taxon>Metazoa</taxon>
        <taxon>Chordata</taxon>
        <taxon>Craniata</taxon>
        <taxon>Vertebrata</taxon>
        <taxon>Euteleostomi</taxon>
        <taxon>Amphibia</taxon>
        <taxon>Batrachia</taxon>
        <taxon>Caudata</taxon>
        <taxon>Salamandroidea</taxon>
        <taxon>Salamandridae</taxon>
        <taxon>Pleurodelinae</taxon>
        <taxon>Pleurodeles</taxon>
    </lineage>
</organism>
<evidence type="ECO:0000313" key="2">
    <source>
        <dbReference type="EMBL" id="KAJ1135522.1"/>
    </source>
</evidence>
<proteinExistence type="predicted"/>
<accession>A0AAV7Q4L7</accession>
<sequence length="132" mass="14512">MCVKGARSDAPPQLITRLELHEKMRASPPGRADHVVRQRQKPRRPSLGSGSVAEIERNSRQACDALKRAVRMGPNHTLTRFQTLRVFSEVSVYLGTSHSEKLIGGSICGVRVTARRDQAGLSGARVSVLKQE</sequence>